<organism evidence="1 2">
    <name type="scientific">Sinorhizobium garamanticum</name>
    <dbReference type="NCBI Taxonomy" id="680247"/>
    <lineage>
        <taxon>Bacteria</taxon>
        <taxon>Pseudomonadati</taxon>
        <taxon>Pseudomonadota</taxon>
        <taxon>Alphaproteobacteria</taxon>
        <taxon>Hyphomicrobiales</taxon>
        <taxon>Rhizobiaceae</taxon>
        <taxon>Sinorhizobium/Ensifer group</taxon>
        <taxon>Sinorhizobium</taxon>
    </lineage>
</organism>
<dbReference type="EMBL" id="CP120374">
    <property type="protein sequence ID" value="WEX90971.1"/>
    <property type="molecule type" value="Genomic_DNA"/>
</dbReference>
<gene>
    <name evidence="1" type="ORF">PZN02_004559</name>
</gene>
<reference evidence="1 2" key="1">
    <citation type="submission" date="2023-03" db="EMBL/GenBank/DDBJ databases">
        <authorList>
            <person name="Kaur S."/>
            <person name="Espinosa-Saiz D."/>
            <person name="Velazquez E."/>
            <person name="Menendez E."/>
            <person name="diCenzo G.C."/>
        </authorList>
    </citation>
    <scope>NUCLEOTIDE SEQUENCE [LARGE SCALE GENOMIC DNA]</scope>
    <source>
        <strain evidence="1 2">LMG 24692</strain>
    </source>
</reference>
<dbReference type="RefSeq" id="WP_280662933.1">
    <property type="nucleotide sequence ID" value="NZ_CP120374.1"/>
</dbReference>
<keyword evidence="2" id="KW-1185">Reference proteome</keyword>
<dbReference type="Proteomes" id="UP001229355">
    <property type="component" value="Chromosome 2"/>
</dbReference>
<evidence type="ECO:0000313" key="2">
    <source>
        <dbReference type="Proteomes" id="UP001229355"/>
    </source>
</evidence>
<sequence>MSLWSKGGVTAVVLGATGIVASGASAHNDAKYWQQLTGLLKPVEMPSMTDHRAYMLPGGLVLALHFDDMDLSKAQNLNWIAVGFPGKFCKADQARLESEYGKGFTHFHSMKNDTHGGEKGEEGVWFVHTAVREFEAPWGNVKPGVDQNFMPTEAPDC</sequence>
<protein>
    <submittedName>
        <fullName evidence="1">Uncharacterized protein</fullName>
    </submittedName>
</protein>
<evidence type="ECO:0000313" key="1">
    <source>
        <dbReference type="EMBL" id="WEX90971.1"/>
    </source>
</evidence>
<accession>A0ABY8DPU1</accession>
<proteinExistence type="predicted"/>
<name>A0ABY8DPU1_9HYPH</name>